<evidence type="ECO:0000313" key="18">
    <source>
        <dbReference type="Proteomes" id="UP000049578"/>
    </source>
</evidence>
<evidence type="ECO:0000256" key="11">
    <source>
        <dbReference type="ARBA" id="ARBA00023008"/>
    </source>
</evidence>
<evidence type="ECO:0000256" key="8">
    <source>
        <dbReference type="ARBA" id="ARBA00022840"/>
    </source>
</evidence>
<evidence type="ECO:0000256" key="10">
    <source>
        <dbReference type="ARBA" id="ARBA00022989"/>
    </source>
</evidence>
<dbReference type="SFLD" id="SFLDF00027">
    <property type="entry name" value="p-type_atpase"/>
    <property type="match status" value="1"/>
</dbReference>
<evidence type="ECO:0000256" key="4">
    <source>
        <dbReference type="ARBA" id="ARBA00022692"/>
    </source>
</evidence>
<evidence type="ECO:0000256" key="7">
    <source>
        <dbReference type="ARBA" id="ARBA00022796"/>
    </source>
</evidence>
<feature type="domain" description="HMA" evidence="16">
    <location>
        <begin position="2"/>
        <end position="68"/>
    </location>
</feature>
<evidence type="ECO:0000256" key="13">
    <source>
        <dbReference type="ARBA" id="ARBA00023136"/>
    </source>
</evidence>
<dbReference type="SUPFAM" id="SSF81653">
    <property type="entry name" value="Calcium ATPase, transduction domain A"/>
    <property type="match status" value="1"/>
</dbReference>
<dbReference type="NCBIfam" id="TIGR01494">
    <property type="entry name" value="ATPase_P-type"/>
    <property type="match status" value="1"/>
</dbReference>
<keyword evidence="8 15" id="KW-0067">ATP-binding</keyword>
<keyword evidence="4 15" id="KW-0812">Transmembrane</keyword>
<accession>A0A0P6SJC9</accession>
<dbReference type="Proteomes" id="UP000049578">
    <property type="component" value="Unassembled WGS sequence"/>
</dbReference>
<evidence type="ECO:0000256" key="5">
    <source>
        <dbReference type="ARBA" id="ARBA00022723"/>
    </source>
</evidence>
<dbReference type="PATRIC" id="fig|119224.3.peg.518"/>
<dbReference type="CDD" id="cd02094">
    <property type="entry name" value="P-type_ATPase_Cu-like"/>
    <property type="match status" value="1"/>
</dbReference>
<feature type="transmembrane region" description="Helical" evidence="15">
    <location>
        <begin position="195"/>
        <end position="213"/>
    </location>
</feature>
<keyword evidence="15" id="KW-1003">Cell membrane</keyword>
<organism evidence="17 18">
    <name type="scientific">Streptococcus phocae</name>
    <dbReference type="NCBI Taxonomy" id="119224"/>
    <lineage>
        <taxon>Bacteria</taxon>
        <taxon>Bacillati</taxon>
        <taxon>Bacillota</taxon>
        <taxon>Bacilli</taxon>
        <taxon>Lactobacillales</taxon>
        <taxon>Streptococcaceae</taxon>
        <taxon>Streptococcus</taxon>
    </lineage>
</organism>
<dbReference type="Gene3D" id="3.30.70.100">
    <property type="match status" value="1"/>
</dbReference>
<feature type="transmembrane region" description="Helical" evidence="15">
    <location>
        <begin position="376"/>
        <end position="397"/>
    </location>
</feature>
<dbReference type="CDD" id="cd00371">
    <property type="entry name" value="HMA"/>
    <property type="match status" value="1"/>
</dbReference>
<keyword evidence="10 15" id="KW-1133">Transmembrane helix</keyword>
<dbReference type="PANTHER" id="PTHR43520:SF8">
    <property type="entry name" value="P-TYPE CU(+) TRANSPORTER"/>
    <property type="match status" value="1"/>
</dbReference>
<evidence type="ECO:0000256" key="6">
    <source>
        <dbReference type="ARBA" id="ARBA00022741"/>
    </source>
</evidence>
<evidence type="ECO:0000313" key="17">
    <source>
        <dbReference type="EMBL" id="KPJ22356.1"/>
    </source>
</evidence>
<dbReference type="InterPro" id="IPR006121">
    <property type="entry name" value="HMA_dom"/>
</dbReference>
<dbReference type="InterPro" id="IPR001757">
    <property type="entry name" value="P_typ_ATPase"/>
</dbReference>
<dbReference type="InterPro" id="IPR023214">
    <property type="entry name" value="HAD_sf"/>
</dbReference>
<dbReference type="PROSITE" id="PS00154">
    <property type="entry name" value="ATPASE_E1_E2"/>
    <property type="match status" value="1"/>
</dbReference>
<dbReference type="Gene3D" id="3.40.1110.10">
    <property type="entry name" value="Calcium-transporting ATPase, cytoplasmic domain N"/>
    <property type="match status" value="1"/>
</dbReference>
<keyword evidence="11" id="KW-0186">Copper</keyword>
<dbReference type="PROSITE" id="PS01047">
    <property type="entry name" value="HMA_1"/>
    <property type="match status" value="1"/>
</dbReference>
<dbReference type="EMBL" id="LHQM01000017">
    <property type="protein sequence ID" value="KPJ22356.1"/>
    <property type="molecule type" value="Genomic_DNA"/>
</dbReference>
<dbReference type="STRING" id="119224.AKK44_04905"/>
<dbReference type="FunFam" id="3.30.70.100:FF:000005">
    <property type="entry name" value="Copper-exporting P-type ATPase A"/>
    <property type="match status" value="1"/>
</dbReference>
<evidence type="ECO:0000256" key="1">
    <source>
        <dbReference type="ARBA" id="ARBA00004651"/>
    </source>
</evidence>
<dbReference type="FunFam" id="2.70.150.10:FF:000002">
    <property type="entry name" value="Copper-transporting ATPase 1, putative"/>
    <property type="match status" value="1"/>
</dbReference>
<dbReference type="Gene3D" id="2.70.150.10">
    <property type="entry name" value="Calcium-transporting ATPase, cytoplasmic transduction domain A"/>
    <property type="match status" value="1"/>
</dbReference>
<keyword evidence="12" id="KW-0406">Ion transport</keyword>
<dbReference type="GO" id="GO:0005524">
    <property type="term" value="F:ATP binding"/>
    <property type="evidence" value="ECO:0007669"/>
    <property type="project" value="UniProtKB-UniRule"/>
</dbReference>
<dbReference type="SFLD" id="SFLDS00003">
    <property type="entry name" value="Haloacid_Dehalogenase"/>
    <property type="match status" value="1"/>
</dbReference>
<dbReference type="Pfam" id="PF00122">
    <property type="entry name" value="E1-E2_ATPase"/>
    <property type="match status" value="1"/>
</dbReference>
<dbReference type="Gene3D" id="3.40.50.1000">
    <property type="entry name" value="HAD superfamily/HAD-like"/>
    <property type="match status" value="1"/>
</dbReference>
<evidence type="ECO:0000256" key="3">
    <source>
        <dbReference type="ARBA" id="ARBA00012517"/>
    </source>
</evidence>
<dbReference type="Pfam" id="PF00403">
    <property type="entry name" value="HMA"/>
    <property type="match status" value="1"/>
</dbReference>
<keyword evidence="5 15" id="KW-0479">Metal-binding</keyword>
<dbReference type="GO" id="GO:0005886">
    <property type="term" value="C:plasma membrane"/>
    <property type="evidence" value="ECO:0007669"/>
    <property type="project" value="UniProtKB-SubCell"/>
</dbReference>
<dbReference type="AlphaFoldDB" id="A0A0P6SJC9"/>
<comment type="similarity">
    <text evidence="2 15">Belongs to the cation transport ATPase (P-type) (TC 3.A.3) family. Type IB subfamily.</text>
</comment>
<evidence type="ECO:0000256" key="14">
    <source>
        <dbReference type="ARBA" id="ARBA00049289"/>
    </source>
</evidence>
<dbReference type="SUPFAM" id="SSF55008">
    <property type="entry name" value="HMA, heavy metal-associated domain"/>
    <property type="match status" value="1"/>
</dbReference>
<dbReference type="InterPro" id="IPR018303">
    <property type="entry name" value="ATPase_P-typ_P_site"/>
</dbReference>
<keyword evidence="12" id="KW-0813">Transport</keyword>
<dbReference type="InterPro" id="IPR023298">
    <property type="entry name" value="ATPase_P-typ_TM_dom_sf"/>
</dbReference>
<dbReference type="GO" id="GO:0005507">
    <property type="term" value="F:copper ion binding"/>
    <property type="evidence" value="ECO:0007669"/>
    <property type="project" value="TreeGrafter"/>
</dbReference>
<sequence>MGKETFLIDGMTCASCAMTVEKAVNHLPEVDKAVVNLTTEKMTVSYRTDSLPATAIIDAVVAAGYKAELFNPQKESSYIERQEQQATTIWKQFIWSAVFTLPLLYLAMGGMFDGFLPNFLAAQSHPVVFAVLQLILTVPVLYLSRFYYFNGFRALFKGHPNMDSLVALATSGAFIYSTYALVSLLLGQADLLHHLYFESVGVILTLITLGHYFEHRSKGRTSQAIKQLMSLKVQEVRVWRDNQFTLVPLEEVTVQDTVLIQPGEKVAVDGRIIEGTSTLDESLLTGESLPVSKKTDDSVFAGTINGQGALKVQPTRLGDDTVLSHIIQLVEDAQQTKAPIAAIADKVSGIFVPIVIALALATAFFWLVIMKESFEFSLTAAIAVLAIACPCALGLATPTAIMVGSGRAAEKGILFKGGDVLERAHQIQTIVLDKTGTITQGKPTLETVIPVEGNANRALQLAASIEQYSQHPLGQAIVAAAKEQAVDFLTVTEFRAMTGMGVEAKHQNHLFTIGNKELMQEQGIALEKSLDAFNQASAQGKTVVFFAKDNSLQALFVIADPIKADSPAMITALQELGIKTVMLTGDNDRTARYIAEQVGIEQVFSQVLPDQKAQIIADLKGQGQIVGMVGDGINDAPALAVADVGIAMGSGTDIAIESADIILMKPQMMDLVTSLGISRLTIKIVKENLFWAFVYNILMIPVAMGFLYLFGGPLLNPMLAGFAMSLSSVSVVLNALRLKTISITKEN</sequence>
<keyword evidence="13 15" id="KW-0472">Membrane</keyword>
<evidence type="ECO:0000256" key="9">
    <source>
        <dbReference type="ARBA" id="ARBA00022967"/>
    </source>
</evidence>
<evidence type="ECO:0000256" key="15">
    <source>
        <dbReference type="RuleBase" id="RU362081"/>
    </source>
</evidence>
<feature type="transmembrane region" description="Helical" evidence="15">
    <location>
        <begin position="350"/>
        <end position="370"/>
    </location>
</feature>
<dbReference type="GO" id="GO:0055070">
    <property type="term" value="P:copper ion homeostasis"/>
    <property type="evidence" value="ECO:0007669"/>
    <property type="project" value="TreeGrafter"/>
</dbReference>
<feature type="transmembrane region" description="Helical" evidence="15">
    <location>
        <begin position="717"/>
        <end position="736"/>
    </location>
</feature>
<dbReference type="GO" id="GO:0140581">
    <property type="term" value="F:P-type monovalent copper transporter activity"/>
    <property type="evidence" value="ECO:0007669"/>
    <property type="project" value="UniProtKB-EC"/>
</dbReference>
<dbReference type="InterPro" id="IPR044492">
    <property type="entry name" value="P_typ_ATPase_HD_dom"/>
</dbReference>
<dbReference type="RefSeq" id="WP_054278761.1">
    <property type="nucleotide sequence ID" value="NZ_LHQM01000017.1"/>
</dbReference>
<protein>
    <recommendedName>
        <fullName evidence="3">P-type Cu(+) transporter</fullName>
        <ecNumber evidence="3">7.2.2.8</ecNumber>
    </recommendedName>
</protein>
<keyword evidence="6 15" id="KW-0547">Nucleotide-binding</keyword>
<dbReference type="Pfam" id="PF00702">
    <property type="entry name" value="Hydrolase"/>
    <property type="match status" value="1"/>
</dbReference>
<dbReference type="SFLD" id="SFLDG00002">
    <property type="entry name" value="C1.7:_P-type_atpase_like"/>
    <property type="match status" value="1"/>
</dbReference>
<feature type="transmembrane region" description="Helical" evidence="15">
    <location>
        <begin position="93"/>
        <end position="112"/>
    </location>
</feature>
<evidence type="ECO:0000256" key="2">
    <source>
        <dbReference type="ARBA" id="ARBA00006024"/>
    </source>
</evidence>
<gene>
    <name evidence="17" type="ORF">AKK44_04905</name>
</gene>
<dbReference type="InterPro" id="IPR036163">
    <property type="entry name" value="HMA_dom_sf"/>
</dbReference>
<name>A0A0P6SJC9_9STRE</name>
<dbReference type="NCBIfam" id="TIGR01511">
    <property type="entry name" value="ATPase-IB1_Cu"/>
    <property type="match status" value="1"/>
</dbReference>
<dbReference type="InterPro" id="IPR017969">
    <property type="entry name" value="Heavy-metal-associated_CS"/>
</dbReference>
<dbReference type="SUPFAM" id="SSF81665">
    <property type="entry name" value="Calcium ATPase, transmembrane domain M"/>
    <property type="match status" value="1"/>
</dbReference>
<dbReference type="NCBIfam" id="TIGR01525">
    <property type="entry name" value="ATPase-IB_hvy"/>
    <property type="match status" value="1"/>
</dbReference>
<reference evidence="17 18" key="1">
    <citation type="submission" date="2015-08" db="EMBL/GenBank/DDBJ databases">
        <title>Genome sequence of Streptococcus phocae subsp. phocae ATCC 51973T isolated from liver specimen obtained from seal.</title>
        <authorList>
            <person name="Avendano-Herrera R."/>
        </authorList>
    </citation>
    <scope>NUCLEOTIDE SEQUENCE [LARGE SCALE GENOMIC DNA]</scope>
    <source>
        <strain evidence="17 18">ATCC 51973</strain>
    </source>
</reference>
<feature type="transmembrane region" description="Helical" evidence="15">
    <location>
        <begin position="124"/>
        <end position="144"/>
    </location>
</feature>
<keyword evidence="7" id="KW-0187">Copper transport</keyword>
<dbReference type="InterPro" id="IPR027256">
    <property type="entry name" value="P-typ_ATPase_IB"/>
</dbReference>
<feature type="transmembrane region" description="Helical" evidence="15">
    <location>
        <begin position="165"/>
        <end position="189"/>
    </location>
</feature>
<dbReference type="InterPro" id="IPR023299">
    <property type="entry name" value="ATPase_P-typ_cyto_dom_N"/>
</dbReference>
<comment type="subcellular location">
    <subcellularLocation>
        <location evidence="1">Cell membrane</location>
        <topology evidence="1">Multi-pass membrane protein</topology>
    </subcellularLocation>
</comment>
<comment type="catalytic activity">
    <reaction evidence="14">
        <text>Cu(+)(in) + ATP + H2O = Cu(+)(out) + ADP + phosphate + H(+)</text>
        <dbReference type="Rhea" id="RHEA:25792"/>
        <dbReference type="ChEBI" id="CHEBI:15377"/>
        <dbReference type="ChEBI" id="CHEBI:15378"/>
        <dbReference type="ChEBI" id="CHEBI:30616"/>
        <dbReference type="ChEBI" id="CHEBI:43474"/>
        <dbReference type="ChEBI" id="CHEBI:49552"/>
        <dbReference type="ChEBI" id="CHEBI:456216"/>
        <dbReference type="EC" id="7.2.2.8"/>
    </reaction>
</comment>
<proteinExistence type="inferred from homology"/>
<keyword evidence="18" id="KW-1185">Reference proteome</keyword>
<dbReference type="PRINTS" id="PR00119">
    <property type="entry name" value="CATATPASE"/>
</dbReference>
<dbReference type="GO" id="GO:0043682">
    <property type="term" value="F:P-type divalent copper transporter activity"/>
    <property type="evidence" value="ECO:0007669"/>
    <property type="project" value="TreeGrafter"/>
</dbReference>
<evidence type="ECO:0000259" key="16">
    <source>
        <dbReference type="PROSITE" id="PS50846"/>
    </source>
</evidence>
<evidence type="ECO:0000256" key="12">
    <source>
        <dbReference type="ARBA" id="ARBA00023065"/>
    </source>
</evidence>
<keyword evidence="9" id="KW-1278">Translocase</keyword>
<comment type="caution">
    <text evidence="17">The sequence shown here is derived from an EMBL/GenBank/DDBJ whole genome shotgun (WGS) entry which is preliminary data.</text>
</comment>
<dbReference type="InterPro" id="IPR059000">
    <property type="entry name" value="ATPase_P-type_domA"/>
</dbReference>
<dbReference type="InterPro" id="IPR036412">
    <property type="entry name" value="HAD-like_sf"/>
</dbReference>
<dbReference type="InterPro" id="IPR008250">
    <property type="entry name" value="ATPase_P-typ_transduc_dom_A_sf"/>
</dbReference>
<dbReference type="EC" id="7.2.2.8" evidence="3"/>
<dbReference type="PANTHER" id="PTHR43520">
    <property type="entry name" value="ATP7, ISOFORM B"/>
    <property type="match status" value="1"/>
</dbReference>
<feature type="transmembrane region" description="Helical" evidence="15">
    <location>
        <begin position="689"/>
        <end position="711"/>
    </location>
</feature>
<dbReference type="GO" id="GO:0016887">
    <property type="term" value="F:ATP hydrolysis activity"/>
    <property type="evidence" value="ECO:0007669"/>
    <property type="project" value="InterPro"/>
</dbReference>
<dbReference type="PRINTS" id="PR00943">
    <property type="entry name" value="CUATPASE"/>
</dbReference>
<dbReference type="PROSITE" id="PS50846">
    <property type="entry name" value="HMA_2"/>
    <property type="match status" value="1"/>
</dbReference>
<dbReference type="SUPFAM" id="SSF56784">
    <property type="entry name" value="HAD-like"/>
    <property type="match status" value="1"/>
</dbReference>